<dbReference type="InterPro" id="IPR049180">
    <property type="entry name" value="MdcG_C"/>
</dbReference>
<evidence type="ECO:0000256" key="1">
    <source>
        <dbReference type="ARBA" id="ARBA00022679"/>
    </source>
</evidence>
<evidence type="ECO:0000313" key="6">
    <source>
        <dbReference type="Proteomes" id="UP000620262"/>
    </source>
</evidence>
<proteinExistence type="predicted"/>
<dbReference type="NCBIfam" id="TIGR03135">
    <property type="entry name" value="malonate_mdcG"/>
    <property type="match status" value="1"/>
</dbReference>
<gene>
    <name evidence="5" type="ORF">H4W29_005236</name>
</gene>
<dbReference type="InterPro" id="IPR048903">
    <property type="entry name" value="MdcG_N"/>
</dbReference>
<evidence type="ECO:0000256" key="2">
    <source>
        <dbReference type="ARBA" id="ARBA00022695"/>
    </source>
</evidence>
<name>A0ABR9IXN3_RHIVS</name>
<evidence type="ECO:0000259" key="4">
    <source>
        <dbReference type="Pfam" id="PF20866"/>
    </source>
</evidence>
<dbReference type="InterPro" id="IPR017557">
    <property type="entry name" value="Holo-ACP_synthase"/>
</dbReference>
<reference evidence="5 6" key="1">
    <citation type="submission" date="2020-10" db="EMBL/GenBank/DDBJ databases">
        <title>Sequencing the genomes of 1000 actinobacteria strains.</title>
        <authorList>
            <person name="Klenk H.-P."/>
        </authorList>
    </citation>
    <scope>NUCLEOTIDE SEQUENCE [LARGE SCALE GENOMIC DNA]</scope>
    <source>
        <strain evidence="5 6">DSM 7307</strain>
    </source>
</reference>
<feature type="domain" description="Phosphoribosyl-dephospho-CoA transferase MdcG C-terminal" evidence="3">
    <location>
        <begin position="99"/>
        <end position="214"/>
    </location>
</feature>
<feature type="domain" description="Phosphoribosyl-dephospho-CoA transferase MdcG N-terminal" evidence="4">
    <location>
        <begin position="13"/>
        <end position="94"/>
    </location>
</feature>
<comment type="caution">
    <text evidence="5">The sequence shown here is derived from an EMBL/GenBank/DDBJ whole genome shotgun (WGS) entry which is preliminary data.</text>
</comment>
<keyword evidence="6" id="KW-1185">Reference proteome</keyword>
<protein>
    <submittedName>
        <fullName evidence="5">Phosphoribosyl-dephospho-CoA transferase</fullName>
        <ecNumber evidence="5">2.7.7.66</ecNumber>
    </submittedName>
</protein>
<accession>A0ABR9IXN3</accession>
<dbReference type="EC" id="2.7.7.66" evidence="5"/>
<organism evidence="5 6">
    <name type="scientific">Rhizobium viscosum</name>
    <name type="common">Arthrobacter viscosus</name>
    <dbReference type="NCBI Taxonomy" id="1673"/>
    <lineage>
        <taxon>Bacteria</taxon>
        <taxon>Pseudomonadati</taxon>
        <taxon>Pseudomonadota</taxon>
        <taxon>Alphaproteobacteria</taxon>
        <taxon>Hyphomicrobiales</taxon>
        <taxon>Rhizobiaceae</taxon>
        <taxon>Rhizobium/Agrobacterium group</taxon>
        <taxon>Rhizobium</taxon>
    </lineage>
</organism>
<evidence type="ECO:0000313" key="5">
    <source>
        <dbReference type="EMBL" id="MBE1507991.1"/>
    </source>
</evidence>
<dbReference type="Pfam" id="PF20866">
    <property type="entry name" value="MdcG_N"/>
    <property type="match status" value="1"/>
</dbReference>
<keyword evidence="1 5" id="KW-0808">Transferase</keyword>
<keyword evidence="2 5" id="KW-0548">Nucleotidyltransferase</keyword>
<dbReference type="GO" id="GO:0016779">
    <property type="term" value="F:nucleotidyltransferase activity"/>
    <property type="evidence" value="ECO:0007669"/>
    <property type="project" value="UniProtKB-KW"/>
</dbReference>
<dbReference type="Pfam" id="PF10620">
    <property type="entry name" value="MdcG"/>
    <property type="match status" value="1"/>
</dbReference>
<sequence length="226" mass="24950">MRSHSRRNIVPPRRHDLVSLDPQSWTSIIEDNPCLCSEPLIAEWRRHGWPVVARRPEPGGPAGISVGLPLPPSAGKKRLSLVIQEHQILSVDRPPVLEAVHPKSPSDWIPTLREIGELASRHAIDVRVFGSLGWSAITGLDYLTSSSDLDFLFYLYRNTNAVSLANDLAGIQSMAPMRLDGEFIRYDGAGVHWREFLGATGDILVKSISGTMMCHPTAFLNGDTNL</sequence>
<dbReference type="Proteomes" id="UP000620262">
    <property type="component" value="Unassembled WGS sequence"/>
</dbReference>
<dbReference type="RefSeq" id="WP_192731666.1">
    <property type="nucleotide sequence ID" value="NZ_BAAAVL010000002.1"/>
</dbReference>
<evidence type="ECO:0000259" key="3">
    <source>
        <dbReference type="Pfam" id="PF10620"/>
    </source>
</evidence>
<dbReference type="EMBL" id="JADBEC010000002">
    <property type="protein sequence ID" value="MBE1507991.1"/>
    <property type="molecule type" value="Genomic_DNA"/>
</dbReference>